<sequence length="812" mass="90713">MSFGIGIGDIIKLCELGGKVYKNCRDCPGEYKTLTVETRSLTNLLGDIQDKFEKIPESKQQQLFDAYVPCIEVLKELDRLLLHYNKLDTKSKRTYDRITFDPNNFRNLRERLVASVVMLNTFWTSLIHDNQVLILEALESLQRDYRGGHREESIASIERLTSGGREDYENDEAWHQILRDLEDVGISQHQALSYREYIVNWFITAVNEGKLLEERPMEPVADGSISEDLGTALAEIELGESFSGLDIPTIVPSVEISPPSRPPPPIPRPPIPRPPIPHSHPSTTNSLASHGDSVTSLSSITQDVDSDHASLYADPERSPLLTPSIRSNVSGTPHMPVSHTSSVLQSSSGGPPTIPSPQPPPVPVLPLDGDVPPSYFEKGMAVVIDMEWTARQAVAAWYRNDFITAEKHLEDQLAAVERGQRPSGGQGGQPDHRVLKHLLGACASLTGQVLKAKKLFEDVFHGSFLNLQNLDEGDIAAARWLGDLCLHTQEHANAILAYSVAYEGSVARFGTTSRLTRQVAVEIILLDNWLNVFKQIEGTLSLNLDPTNILSSAEVVEKNRLLMDIRKSVYELAGSTSTNPNPVAPWIRPTYNIAPRPRYEMRLSEGFILNSLISLSKWPLAYDPLFSPWDAVQLDRYMGTVQLARHFKPLFDRQIPRASLGDSKKMHYLTKRGSRWLINAVENGLKEMGIVNSQHCFEPSIVCCLNQKREGVSYTEGVEIRFSKLPWRELYGIKVSDVKWATRKVGAGAPDYIAHKYRSTTDFSDLVKGILERAEAKEDGRSEPLLNAHLSGSYEYLQAPSASPYEKRGMYS</sequence>
<dbReference type="VEuPathDB" id="FungiDB:yc1106_03307"/>
<feature type="compositionally biased region" description="Low complexity" evidence="1">
    <location>
        <begin position="338"/>
        <end position="351"/>
    </location>
</feature>
<proteinExistence type="predicted"/>
<organism evidence="2 3">
    <name type="scientific">Curvularia clavata</name>
    <dbReference type="NCBI Taxonomy" id="95742"/>
    <lineage>
        <taxon>Eukaryota</taxon>
        <taxon>Fungi</taxon>
        <taxon>Dikarya</taxon>
        <taxon>Ascomycota</taxon>
        <taxon>Pezizomycotina</taxon>
        <taxon>Dothideomycetes</taxon>
        <taxon>Pleosporomycetidae</taxon>
        <taxon>Pleosporales</taxon>
        <taxon>Pleosporineae</taxon>
        <taxon>Pleosporaceae</taxon>
        <taxon>Curvularia</taxon>
    </lineage>
</organism>
<dbReference type="OrthoDB" id="7464126at2759"/>
<feature type="compositionally biased region" description="Pro residues" evidence="1">
    <location>
        <begin position="352"/>
        <end position="364"/>
    </location>
</feature>
<name>A0A9Q8Z856_CURCL</name>
<evidence type="ECO:0000313" key="3">
    <source>
        <dbReference type="Proteomes" id="UP001056012"/>
    </source>
</evidence>
<reference evidence="2" key="1">
    <citation type="submission" date="2021-12" db="EMBL/GenBank/DDBJ databases">
        <title>Curvularia clavata genome.</title>
        <authorList>
            <person name="Cao Y."/>
        </authorList>
    </citation>
    <scope>NUCLEOTIDE SEQUENCE</scope>
    <source>
        <strain evidence="2">Yc1106</strain>
    </source>
</reference>
<feature type="region of interest" description="Disordered" evidence="1">
    <location>
        <begin position="311"/>
        <end position="365"/>
    </location>
</feature>
<evidence type="ECO:0000313" key="2">
    <source>
        <dbReference type="EMBL" id="USP76033.1"/>
    </source>
</evidence>
<feature type="compositionally biased region" description="Polar residues" evidence="1">
    <location>
        <begin position="285"/>
        <end position="299"/>
    </location>
</feature>
<accession>A0A9Q8Z856</accession>
<gene>
    <name evidence="2" type="ORF">yc1106_03307</name>
</gene>
<protein>
    <submittedName>
        <fullName evidence="2">Uncharacterized protein</fullName>
    </submittedName>
</protein>
<feature type="region of interest" description="Disordered" evidence="1">
    <location>
        <begin position="253"/>
        <end position="299"/>
    </location>
</feature>
<dbReference type="EMBL" id="CP089275">
    <property type="protein sequence ID" value="USP76033.1"/>
    <property type="molecule type" value="Genomic_DNA"/>
</dbReference>
<evidence type="ECO:0000256" key="1">
    <source>
        <dbReference type="SAM" id="MobiDB-lite"/>
    </source>
</evidence>
<dbReference type="Proteomes" id="UP001056012">
    <property type="component" value="Chromosome 2"/>
</dbReference>
<keyword evidence="3" id="KW-1185">Reference proteome</keyword>
<dbReference type="AlphaFoldDB" id="A0A9Q8Z856"/>
<feature type="compositionally biased region" description="Pro residues" evidence="1">
    <location>
        <begin position="259"/>
        <end position="278"/>
    </location>
</feature>